<evidence type="ECO:0000313" key="4">
    <source>
        <dbReference type="EMBL" id="GLQ25108.1"/>
    </source>
</evidence>
<feature type="transmembrane region" description="Helical" evidence="3">
    <location>
        <begin position="476"/>
        <end position="496"/>
    </location>
</feature>
<evidence type="ECO:0000256" key="3">
    <source>
        <dbReference type="SAM" id="Phobius"/>
    </source>
</evidence>
<proteinExistence type="predicted"/>
<gene>
    <name evidence="4" type="ORF">GCM10007853_29820</name>
</gene>
<keyword evidence="3" id="KW-0472">Membrane</keyword>
<evidence type="ECO:0000256" key="1">
    <source>
        <dbReference type="SAM" id="Coils"/>
    </source>
</evidence>
<feature type="compositionally biased region" description="Low complexity" evidence="2">
    <location>
        <begin position="584"/>
        <end position="594"/>
    </location>
</feature>
<feature type="region of interest" description="Disordered" evidence="2">
    <location>
        <begin position="549"/>
        <end position="631"/>
    </location>
</feature>
<feature type="region of interest" description="Disordered" evidence="2">
    <location>
        <begin position="1"/>
        <end position="23"/>
    </location>
</feature>
<name>A0ABQ5VCJ2_9PROT</name>
<keyword evidence="3" id="KW-0812">Transmembrane</keyword>
<comment type="caution">
    <text evidence="4">The sequence shown here is derived from an EMBL/GenBank/DDBJ whole genome shotgun (WGS) entry which is preliminary data.</text>
</comment>
<dbReference type="EMBL" id="BSNK01000002">
    <property type="protein sequence ID" value="GLQ25108.1"/>
    <property type="molecule type" value="Genomic_DNA"/>
</dbReference>
<reference evidence="4" key="1">
    <citation type="journal article" date="2014" name="Int. J. Syst. Evol. Microbiol.">
        <title>Complete genome of a new Firmicutes species belonging to the dominant human colonic microbiota ('Ruminococcus bicirculans') reveals two chromosomes and a selective capacity to utilize plant glucans.</title>
        <authorList>
            <consortium name="NISC Comparative Sequencing Program"/>
            <person name="Wegmann U."/>
            <person name="Louis P."/>
            <person name="Goesmann A."/>
            <person name="Henrissat B."/>
            <person name="Duncan S.H."/>
            <person name="Flint H.J."/>
        </authorList>
    </citation>
    <scope>NUCLEOTIDE SEQUENCE</scope>
    <source>
        <strain evidence="4">NBRC 108219</strain>
    </source>
</reference>
<evidence type="ECO:0000256" key="2">
    <source>
        <dbReference type="SAM" id="MobiDB-lite"/>
    </source>
</evidence>
<keyword evidence="1" id="KW-0175">Coiled coil</keyword>
<dbReference type="RefSeq" id="WP_284392285.1">
    <property type="nucleotide sequence ID" value="NZ_BSNK01000002.1"/>
</dbReference>
<evidence type="ECO:0008006" key="6">
    <source>
        <dbReference type="Google" id="ProtNLM"/>
    </source>
</evidence>
<evidence type="ECO:0000313" key="5">
    <source>
        <dbReference type="Proteomes" id="UP001161391"/>
    </source>
</evidence>
<reference evidence="4" key="2">
    <citation type="submission" date="2023-01" db="EMBL/GenBank/DDBJ databases">
        <title>Draft genome sequence of Algimonas ampicilliniresistens strain NBRC 108219.</title>
        <authorList>
            <person name="Sun Q."/>
            <person name="Mori K."/>
        </authorList>
    </citation>
    <scope>NUCLEOTIDE SEQUENCE</scope>
    <source>
        <strain evidence="4">NBRC 108219</strain>
    </source>
</reference>
<feature type="transmembrane region" description="Helical" evidence="3">
    <location>
        <begin position="60"/>
        <end position="77"/>
    </location>
</feature>
<dbReference type="Proteomes" id="UP001161391">
    <property type="component" value="Unassembled WGS sequence"/>
</dbReference>
<dbReference type="InterPro" id="IPR050445">
    <property type="entry name" value="Bact_polysacc_biosynth/exp"/>
</dbReference>
<organism evidence="4 5">
    <name type="scientific">Algimonas ampicilliniresistens</name>
    <dbReference type="NCBI Taxonomy" id="1298735"/>
    <lineage>
        <taxon>Bacteria</taxon>
        <taxon>Pseudomonadati</taxon>
        <taxon>Pseudomonadota</taxon>
        <taxon>Alphaproteobacteria</taxon>
        <taxon>Maricaulales</taxon>
        <taxon>Robiginitomaculaceae</taxon>
        <taxon>Algimonas</taxon>
    </lineage>
</organism>
<dbReference type="PANTHER" id="PTHR32309:SF31">
    <property type="entry name" value="CAPSULAR EXOPOLYSACCHARIDE FAMILY"/>
    <property type="match status" value="1"/>
</dbReference>
<keyword evidence="5" id="KW-1185">Reference proteome</keyword>
<feature type="coiled-coil region" evidence="1">
    <location>
        <begin position="282"/>
        <end position="335"/>
    </location>
</feature>
<feature type="compositionally biased region" description="Low complexity" evidence="2">
    <location>
        <begin position="567"/>
        <end position="576"/>
    </location>
</feature>
<dbReference type="PANTHER" id="PTHR32309">
    <property type="entry name" value="TYROSINE-PROTEIN KINASE"/>
    <property type="match status" value="1"/>
</dbReference>
<protein>
    <recommendedName>
        <fullName evidence="6">Lipopolysaccharide biosynthesis protein</fullName>
    </recommendedName>
</protein>
<keyword evidence="3" id="KW-1133">Transmembrane helix</keyword>
<feature type="coiled-coil region" evidence="1">
    <location>
        <begin position="421"/>
        <end position="460"/>
    </location>
</feature>
<accession>A0ABQ5VCJ2</accession>
<sequence length="631" mass="70789">MGLFKRSDRRSRKSAPEQVSGAQPAYAAPVRAADLTVGDYANGIPNIKLGSMFVSFLRQLLWLIPLLVIGWGVAWVMTADFKRTYTGEGTLLVQLGDEYVYQPIAGSDAQSSLLQTPDTIALNEVALIKNPEVMDRVIQSIIDSPGGLMAFDERIAKKMAGHSEGSMDYKLAYMELRKTMDSSFHVAARPRSSIIDLSFKHEDPQLAVSTLNDFIDAYMDYRRQVFVDGASVLVTQRREDAAGQLKANEQRMASFLARHQISDFESEQKGASKRTEDLRASLNTLRARIVETERSLAIVEDQLRQTPASIDLYIDDRASNRIAQAELELKQLLAKYLPTADPVRQKQQEIEQLRSLQQSNGGRATGGRRVGVNTVHQDLTRSRNTLQATADSLREREITMQRQLESVDGKLRRMTSLGPAYNDLLREQETLNTRLKTYLNKEQEALINQQQAEAAAENVRVLSAATYPIKGRNMRLMAFAGAALAWAFTLFMLALFRVFSDPRLYATPAMSAAAEPMPRQAYHPYEPNPEPHGQMQLSPLDARLQRYEAAPQPRQTATDPYAPQPYQPAAHYQPPQQHHKWDQHPQAYQQPPAQNLLAYPEAPQSGYGYDGQDETSDNPYLSRGRSAGSFR</sequence>